<comment type="subcellular location">
    <subcellularLocation>
        <location evidence="2">Nucleus</location>
    </subcellularLocation>
</comment>
<dbReference type="InterPro" id="IPR045249">
    <property type="entry name" value="HARBI1-like"/>
</dbReference>
<dbReference type="STRING" id="471704.A0A151JAE3"/>
<comment type="cofactor">
    <cofactor evidence="1">
        <name>a divalent metal cation</name>
        <dbReference type="ChEBI" id="CHEBI:60240"/>
    </cofactor>
</comment>
<dbReference type="AlphaFoldDB" id="A0A151JAE3"/>
<organism evidence="9 10">
    <name type="scientific">Trachymyrmex cornetzi</name>
    <dbReference type="NCBI Taxonomy" id="471704"/>
    <lineage>
        <taxon>Eukaryota</taxon>
        <taxon>Metazoa</taxon>
        <taxon>Ecdysozoa</taxon>
        <taxon>Arthropoda</taxon>
        <taxon>Hexapoda</taxon>
        <taxon>Insecta</taxon>
        <taxon>Pterygota</taxon>
        <taxon>Neoptera</taxon>
        <taxon>Endopterygota</taxon>
        <taxon>Hymenoptera</taxon>
        <taxon>Apocrita</taxon>
        <taxon>Aculeata</taxon>
        <taxon>Formicoidea</taxon>
        <taxon>Formicidae</taxon>
        <taxon>Myrmicinae</taxon>
        <taxon>Trachymyrmex</taxon>
    </lineage>
</organism>
<dbReference type="Proteomes" id="UP000078492">
    <property type="component" value="Unassembled WGS sequence"/>
</dbReference>
<feature type="domain" description="DDE Tnp4" evidence="8">
    <location>
        <begin position="54"/>
        <end position="189"/>
    </location>
</feature>
<evidence type="ECO:0000256" key="6">
    <source>
        <dbReference type="ARBA" id="ARBA00022801"/>
    </source>
</evidence>
<evidence type="ECO:0000313" key="9">
    <source>
        <dbReference type="EMBL" id="KYN21869.1"/>
    </source>
</evidence>
<evidence type="ECO:0000256" key="7">
    <source>
        <dbReference type="ARBA" id="ARBA00023242"/>
    </source>
</evidence>
<evidence type="ECO:0000256" key="4">
    <source>
        <dbReference type="ARBA" id="ARBA00022722"/>
    </source>
</evidence>
<keyword evidence="7" id="KW-0539">Nucleus</keyword>
<accession>A0A151JAE3</accession>
<keyword evidence="5" id="KW-0479">Metal-binding</keyword>
<gene>
    <name evidence="9" type="ORF">ALC57_05763</name>
</gene>
<keyword evidence="10" id="KW-1185">Reference proteome</keyword>
<evidence type="ECO:0000256" key="3">
    <source>
        <dbReference type="ARBA" id="ARBA00006958"/>
    </source>
</evidence>
<dbReference type="InterPro" id="IPR027806">
    <property type="entry name" value="HARBI1_dom"/>
</dbReference>
<dbReference type="Pfam" id="PF13359">
    <property type="entry name" value="DDE_Tnp_4"/>
    <property type="match status" value="1"/>
</dbReference>
<evidence type="ECO:0000313" key="10">
    <source>
        <dbReference type="Proteomes" id="UP000078492"/>
    </source>
</evidence>
<sequence>MSQTSISVSIHATVNALNNIMGHWIQFLTTDRRKQEIKQEFFENTGLPVVIGAIDGTHIAIFPPQTEREHLFINRKQYNSLNVMIVCSYNNEILAVNAMHGGRTHDSRVFRSSRLLHYLEEQQEAGERGSWLIGDSAYPLKPYLLKPFINAPLGSPEFRYTEHFTKARSSAERGIGVLKGQWRCLRKERALHYQPEFAGIKHNFYM</sequence>
<dbReference type="GO" id="GO:0046872">
    <property type="term" value="F:metal ion binding"/>
    <property type="evidence" value="ECO:0007669"/>
    <property type="project" value="UniProtKB-KW"/>
</dbReference>
<proteinExistence type="inferred from homology"/>
<keyword evidence="4" id="KW-0540">Nuclease</keyword>
<comment type="similarity">
    <text evidence="3">Belongs to the HARBI1 family.</text>
</comment>
<dbReference type="GO" id="GO:0016787">
    <property type="term" value="F:hydrolase activity"/>
    <property type="evidence" value="ECO:0007669"/>
    <property type="project" value="UniProtKB-KW"/>
</dbReference>
<dbReference type="GO" id="GO:0005634">
    <property type="term" value="C:nucleus"/>
    <property type="evidence" value="ECO:0007669"/>
    <property type="project" value="UniProtKB-SubCell"/>
</dbReference>
<dbReference type="GO" id="GO:0004518">
    <property type="term" value="F:nuclease activity"/>
    <property type="evidence" value="ECO:0007669"/>
    <property type="project" value="UniProtKB-KW"/>
</dbReference>
<reference evidence="9 10" key="1">
    <citation type="submission" date="2015-09" db="EMBL/GenBank/DDBJ databases">
        <title>Trachymyrmex cornetzi WGS genome.</title>
        <authorList>
            <person name="Nygaard S."/>
            <person name="Hu H."/>
            <person name="Boomsma J."/>
            <person name="Zhang G."/>
        </authorList>
    </citation>
    <scope>NUCLEOTIDE SEQUENCE [LARGE SCALE GENOMIC DNA]</scope>
    <source>
        <strain evidence="9">Tcor2-1</strain>
        <tissue evidence="9">Whole body</tissue>
    </source>
</reference>
<evidence type="ECO:0000259" key="8">
    <source>
        <dbReference type="Pfam" id="PF13359"/>
    </source>
</evidence>
<keyword evidence="6" id="KW-0378">Hydrolase</keyword>
<dbReference type="PANTHER" id="PTHR22930">
    <property type="match status" value="1"/>
</dbReference>
<evidence type="ECO:0000256" key="1">
    <source>
        <dbReference type="ARBA" id="ARBA00001968"/>
    </source>
</evidence>
<dbReference type="EMBL" id="KQ979348">
    <property type="protein sequence ID" value="KYN21869.1"/>
    <property type="molecule type" value="Genomic_DNA"/>
</dbReference>
<name>A0A151JAE3_9HYME</name>
<dbReference type="PANTHER" id="PTHR22930:SF85">
    <property type="entry name" value="GH03217P-RELATED"/>
    <property type="match status" value="1"/>
</dbReference>
<evidence type="ECO:0000256" key="5">
    <source>
        <dbReference type="ARBA" id="ARBA00022723"/>
    </source>
</evidence>
<protein>
    <submittedName>
        <fullName evidence="9">Putative nuclease HARBI1</fullName>
    </submittedName>
</protein>
<evidence type="ECO:0000256" key="2">
    <source>
        <dbReference type="ARBA" id="ARBA00004123"/>
    </source>
</evidence>